<evidence type="ECO:0000313" key="4">
    <source>
        <dbReference type="EMBL" id="RVW31800.1"/>
    </source>
</evidence>
<comment type="caution">
    <text evidence="4">The sequence shown here is derived from an EMBL/GenBank/DDBJ whole genome shotgun (WGS) entry which is preliminary data.</text>
</comment>
<feature type="compositionally biased region" description="Basic and acidic residues" evidence="1">
    <location>
        <begin position="1378"/>
        <end position="1388"/>
    </location>
</feature>
<dbReference type="Proteomes" id="UP000288805">
    <property type="component" value="Unassembled WGS sequence"/>
</dbReference>
<feature type="domain" description="CMP/dCMP-type deaminase" evidence="3">
    <location>
        <begin position="750"/>
        <end position="874"/>
    </location>
</feature>
<dbReference type="PROSITE" id="PS51747">
    <property type="entry name" value="CYT_DCMP_DEAMINASES_2"/>
    <property type="match status" value="1"/>
</dbReference>
<organism evidence="4 5">
    <name type="scientific">Vitis vinifera</name>
    <name type="common">Grape</name>
    <dbReference type="NCBI Taxonomy" id="29760"/>
    <lineage>
        <taxon>Eukaryota</taxon>
        <taxon>Viridiplantae</taxon>
        <taxon>Streptophyta</taxon>
        <taxon>Embryophyta</taxon>
        <taxon>Tracheophyta</taxon>
        <taxon>Spermatophyta</taxon>
        <taxon>Magnoliopsida</taxon>
        <taxon>eudicotyledons</taxon>
        <taxon>Gunneridae</taxon>
        <taxon>Pentapetalae</taxon>
        <taxon>rosids</taxon>
        <taxon>Vitales</taxon>
        <taxon>Vitaceae</taxon>
        <taxon>Viteae</taxon>
        <taxon>Vitis</taxon>
    </lineage>
</organism>
<evidence type="ECO:0000259" key="2">
    <source>
        <dbReference type="PROSITE" id="PS50878"/>
    </source>
</evidence>
<accession>A0A438D8M7</accession>
<dbReference type="PROSITE" id="PS50878">
    <property type="entry name" value="RT_POL"/>
    <property type="match status" value="1"/>
</dbReference>
<feature type="compositionally biased region" description="Polar residues" evidence="1">
    <location>
        <begin position="1655"/>
        <end position="1666"/>
    </location>
</feature>
<proteinExistence type="predicted"/>
<dbReference type="SUPFAM" id="SSF53927">
    <property type="entry name" value="Cytidine deaminase-like"/>
    <property type="match status" value="1"/>
</dbReference>
<evidence type="ECO:0000256" key="1">
    <source>
        <dbReference type="SAM" id="MobiDB-lite"/>
    </source>
</evidence>
<gene>
    <name evidence="4" type="primary">VvCHDh000004_1092</name>
    <name evidence="4" type="ORF">CK203_099459</name>
</gene>
<dbReference type="SUPFAM" id="SSF56672">
    <property type="entry name" value="DNA/RNA polymerases"/>
    <property type="match status" value="1"/>
</dbReference>
<feature type="region of interest" description="Disordered" evidence="1">
    <location>
        <begin position="1655"/>
        <end position="1684"/>
    </location>
</feature>
<reference evidence="4 5" key="1">
    <citation type="journal article" date="2018" name="PLoS Genet.">
        <title>Population sequencing reveals clonal diversity and ancestral inbreeding in the grapevine cultivar Chardonnay.</title>
        <authorList>
            <person name="Roach M.J."/>
            <person name="Johnson D.L."/>
            <person name="Bohlmann J."/>
            <person name="van Vuuren H.J."/>
            <person name="Jones S.J."/>
            <person name="Pretorius I.S."/>
            <person name="Schmidt S.A."/>
            <person name="Borneman A.R."/>
        </authorList>
    </citation>
    <scope>NUCLEOTIDE SEQUENCE [LARGE SCALE GENOMIC DNA]</scope>
    <source>
        <strain evidence="5">cv. Chardonnay</strain>
        <tissue evidence="4">Leaf</tissue>
    </source>
</reference>
<name>A0A438D8M7_VITVI</name>
<dbReference type="PANTHER" id="PTHR33116:SF78">
    <property type="entry name" value="OS12G0587133 PROTEIN"/>
    <property type="match status" value="1"/>
</dbReference>
<dbReference type="CDD" id="cd01650">
    <property type="entry name" value="RT_nLTR_like"/>
    <property type="match status" value="1"/>
</dbReference>
<dbReference type="InterPro" id="IPR043502">
    <property type="entry name" value="DNA/RNA_pol_sf"/>
</dbReference>
<evidence type="ECO:0000313" key="5">
    <source>
        <dbReference type="Proteomes" id="UP000288805"/>
    </source>
</evidence>
<feature type="region of interest" description="Disordered" evidence="1">
    <location>
        <begin position="1361"/>
        <end position="1401"/>
    </location>
</feature>
<dbReference type="PANTHER" id="PTHR33116">
    <property type="entry name" value="REVERSE TRANSCRIPTASE ZINC-BINDING DOMAIN-CONTAINING PROTEIN-RELATED-RELATED"/>
    <property type="match status" value="1"/>
</dbReference>
<evidence type="ECO:0000259" key="3">
    <source>
        <dbReference type="PROSITE" id="PS51747"/>
    </source>
</evidence>
<dbReference type="Gene3D" id="3.40.140.10">
    <property type="entry name" value="Cytidine Deaminase, domain 2"/>
    <property type="match status" value="1"/>
</dbReference>
<protein>
    <submittedName>
        <fullName evidence="4">Putative ribonuclease H protein</fullName>
    </submittedName>
</protein>
<dbReference type="InterPro" id="IPR002125">
    <property type="entry name" value="CMP_dCMP_dom"/>
</dbReference>
<dbReference type="Pfam" id="PF00078">
    <property type="entry name" value="RVT_1"/>
    <property type="match status" value="1"/>
</dbReference>
<dbReference type="EMBL" id="QGNW01001740">
    <property type="protein sequence ID" value="RVW31800.1"/>
    <property type="molecule type" value="Genomic_DNA"/>
</dbReference>
<dbReference type="GO" id="GO:0002100">
    <property type="term" value="P:tRNA wobble adenosine to inosine editing"/>
    <property type="evidence" value="ECO:0007669"/>
    <property type="project" value="InterPro"/>
</dbReference>
<sequence length="1684" mass="190559">MFKEFHEQKTFLKSLNNTFLVLIPKKGGAENIGDFRPISLLGGLYKLLAKVLANRLKKVIGKVVSPAQNAFVMGRQILDASLIANEVIDSWQKRKEKGVICKLDIEKAYDSLNWQFLMKVLQKMGFGQKWLGWMWSCISTARFSVLVNGVPAGFFPSTKGLRQGDPLSPYLFVMGMEVLGILLRRAVEGGFLSGCSIREGGETASGLKINLSKSEIIPVGEVDDIEELAAEVGCRVGSLPSQYLGLPLGAPNRASSMWDGVEERVRRRLALWKRQYISKGGRITLIKSTMASIPIYQMSLFRMPNIVVRRLEKLQRDFLWGGGNMERKAHLVKWEIVCGDKGRGGLGLRRLGLMNKALLGKWIWRYACERENLWKQVIWAKYGQEEYGWRSKKPNGAFGVGVWKEIMKENEWCWDSLELRVGKGNKIRFWTDVWCAGTALSQSFPHLFALAVDRNATVEEMWDQNSDQGGWNLRFLRNFNDWEVGMVGDLLLKLRGLRPALEEDSISWKGGKSGRYKVKMAYSGLVNPSDIVFPEKAFGCKVGLSRNCKGGPIELERLALGPVKILMIFLHVNPLLLGLQICCIIERRVGRAMQAMANIISSTNLLSLFVEDIVDDFELWALGNIEGIAGFSEEDSQSVFSFMKSAVKLAKSDDGQVVNAAVIVDPLVKQIIVSACDEICSWHTPMDKTSVEASCLEQPDIATSQGVVNGVVSHETLLSKGPPDEPKQLYTGVSCLYPWRWAEHQSHASSYWHPLRHAAVVAIEYSAARDRRLFPGLGQIGNQSNQLDHTLSASISSQAKRQKTNLKKVEDVEKLDAHCNGFHSDAARPYLCTGYDIYLVWEPCAMCAMALVHQRIRRIFYAFPNPNAGALGSVHRLQGEKSLNHHYAVSEFRCLKKSLMEGLGRNLIFDPSVALNYGCCKPFKINWRTSIPEPRELLTEEGILRGDFDHGFAVSTLPKCWTPHMLPPLEGAVQAGLNDGPVYFQCYPNFTVRLKDADILDSVVLHIKTHDFNIKPGNSPVSIITRFAYKSMNTSVGSGALCTSPKGETTYFHSDMLDKSDFIISKKILWKDVDFPENWHFANAVLAIAQRSETLEFLFMKPSRASSSSILVRTTREEEGFSSGNPKNDESPVMSPTYSQMINTISLSDEDFEINKDLLRKDLYSEVNKQRNDWFFSTVPKFEERNQYTQASYTSGTIYEWNIDGQLKGWWDNYLTFDDRNSILKAYRINESNEVVKDEDGQDIEDAVATLIYSISKHFIGDPAKIKDKTADLLTNLKCPKLHDFRWITKLFSERIRIKIREQYNGQIPYDKLTYGEIISIVTAEGIKLCNDFKLKQQMKNEQKIYKNEFGSFCSQFGFSQKETMPPSKQKPRRKPSKDKFYHSKRDNEDDINQLDSSGEVSSQCSSDQAECIKAVSQGVSIKELHEEVKQHKKEIKELRQFISLGAAENCLQESLVPIPLCEETSQSLFGANGKRLAIKYKLTDVHIRNHDIWFMRSWPLKRIPKLLARKPNPVKLLLPIKCYGANKLKKKKQGFILLNLCMPNKMMTLYYDHSDPANPVKAPYPAISGSQTFKQLVDYYGPTIKILPKPILDGFELFRISSISSRTPQVSASDDMSQFLLKSNSYKPCSQQLRPLKISRKSLRRKLKFLQENSYAESDDSTSYLPDNGDDCEGILPPIRRSK</sequence>
<dbReference type="GO" id="GO:0052717">
    <property type="term" value="F:tRNA-specific adenosine-34 deaminase activity"/>
    <property type="evidence" value="ECO:0007669"/>
    <property type="project" value="UniProtKB-EC"/>
</dbReference>
<dbReference type="InterPro" id="IPR016193">
    <property type="entry name" value="Cytidine_deaminase-like"/>
</dbReference>
<feature type="domain" description="Reverse transcriptase" evidence="2">
    <location>
        <begin position="4"/>
        <end position="248"/>
    </location>
</feature>
<dbReference type="InterPro" id="IPR000477">
    <property type="entry name" value="RT_dom"/>
</dbReference>